<sequence length="153" mass="16700">MEPASVWDDENVSETMEQIEQRATIEEVHQFLCALCAEWRITVPETVRATVARSVDYLHLGIFLGIVVSNKGHIDFLEQTILGAHSLLTTISMGVTMTMTSTATENNEGAGARAEDDPDELVPVFVGLPEGEPREVTLQDGRVVTVVRMGSAT</sequence>
<keyword evidence="2" id="KW-1185">Reference proteome</keyword>
<name>V2WYY0_MONRO</name>
<accession>V2WYY0</accession>
<gene>
    <name evidence="1" type="ORF">Moror_15155</name>
</gene>
<reference evidence="1 2" key="1">
    <citation type="journal article" date="2014" name="BMC Genomics">
        <title>Genome and secretome analysis of the hemibiotrophic fungal pathogen, Moniliophthora roreri, which causes frosty pod rot disease of cacao: mechanisms of the biotrophic and necrotrophic phases.</title>
        <authorList>
            <person name="Meinhardt L.W."/>
            <person name="Costa G.G.L."/>
            <person name="Thomazella D.P.T."/>
            <person name="Teixeira P.J.P.L."/>
            <person name="Carazzolle M.F."/>
            <person name="Schuster S.C."/>
            <person name="Carlson J.E."/>
            <person name="Guiltinan M.J."/>
            <person name="Mieczkowski P."/>
            <person name="Farmer A."/>
            <person name="Ramaraj T."/>
            <person name="Crozier J."/>
            <person name="Davis R.E."/>
            <person name="Shao J."/>
            <person name="Melnick R.L."/>
            <person name="Pereira G.A.G."/>
            <person name="Bailey B.A."/>
        </authorList>
    </citation>
    <scope>NUCLEOTIDE SEQUENCE [LARGE SCALE GENOMIC DNA]</scope>
    <source>
        <strain evidence="1 2">MCA 2997</strain>
    </source>
</reference>
<evidence type="ECO:0000313" key="1">
    <source>
        <dbReference type="EMBL" id="ESK86777.1"/>
    </source>
</evidence>
<dbReference type="EMBL" id="AWSO01000886">
    <property type="protein sequence ID" value="ESK86777.1"/>
    <property type="molecule type" value="Genomic_DNA"/>
</dbReference>
<comment type="caution">
    <text evidence="1">The sequence shown here is derived from an EMBL/GenBank/DDBJ whole genome shotgun (WGS) entry which is preliminary data.</text>
</comment>
<proteinExistence type="predicted"/>
<protein>
    <submittedName>
        <fullName evidence="1">Uncharacterized protein</fullName>
    </submittedName>
</protein>
<organism evidence="1 2">
    <name type="scientific">Moniliophthora roreri (strain MCA 2997)</name>
    <name type="common">Cocoa frosty pod rot fungus</name>
    <name type="synonym">Crinipellis roreri</name>
    <dbReference type="NCBI Taxonomy" id="1381753"/>
    <lineage>
        <taxon>Eukaryota</taxon>
        <taxon>Fungi</taxon>
        <taxon>Dikarya</taxon>
        <taxon>Basidiomycota</taxon>
        <taxon>Agaricomycotina</taxon>
        <taxon>Agaricomycetes</taxon>
        <taxon>Agaricomycetidae</taxon>
        <taxon>Agaricales</taxon>
        <taxon>Marasmiineae</taxon>
        <taxon>Marasmiaceae</taxon>
        <taxon>Moniliophthora</taxon>
    </lineage>
</organism>
<dbReference type="AlphaFoldDB" id="V2WYY0"/>
<dbReference type="KEGG" id="mrr:Moror_15155"/>
<evidence type="ECO:0000313" key="2">
    <source>
        <dbReference type="Proteomes" id="UP000017559"/>
    </source>
</evidence>
<dbReference type="HOGENOM" id="CLU_093549_0_0_1"/>
<dbReference type="Proteomes" id="UP000017559">
    <property type="component" value="Unassembled WGS sequence"/>
</dbReference>